<accession>A0ABS3LWE0</accession>
<evidence type="ECO:0000313" key="7">
    <source>
        <dbReference type="Proteomes" id="UP000664771"/>
    </source>
</evidence>
<proteinExistence type="predicted"/>
<reference evidence="6 7" key="1">
    <citation type="submission" date="2021-03" db="EMBL/GenBank/DDBJ databases">
        <title>The complete genome sequence of Acetobacter sacchari TBRC 11175.</title>
        <authorList>
            <person name="Charoenyingcharoen P."/>
            <person name="Yukphan P."/>
        </authorList>
    </citation>
    <scope>NUCLEOTIDE SEQUENCE [LARGE SCALE GENOMIC DNA]</scope>
    <source>
        <strain evidence="6 7">TBRC 11175</strain>
    </source>
</reference>
<dbReference type="GO" id="GO:0003677">
    <property type="term" value="F:DNA binding"/>
    <property type="evidence" value="ECO:0007669"/>
    <property type="project" value="UniProtKB-KW"/>
</dbReference>
<dbReference type="Gene3D" id="3.40.50.2300">
    <property type="match status" value="2"/>
</dbReference>
<dbReference type="PANTHER" id="PTHR30146:SF148">
    <property type="entry name" value="HTH-TYPE TRANSCRIPTIONAL REPRESSOR PURR-RELATED"/>
    <property type="match status" value="1"/>
</dbReference>
<organism evidence="6 7">
    <name type="scientific">Acetobacter sacchari</name>
    <dbReference type="NCBI Taxonomy" id="2661687"/>
    <lineage>
        <taxon>Bacteria</taxon>
        <taxon>Pseudomonadati</taxon>
        <taxon>Pseudomonadota</taxon>
        <taxon>Alphaproteobacteria</taxon>
        <taxon>Acetobacterales</taxon>
        <taxon>Acetobacteraceae</taxon>
        <taxon>Acetobacter</taxon>
    </lineage>
</organism>
<evidence type="ECO:0000256" key="2">
    <source>
        <dbReference type="ARBA" id="ARBA00023015"/>
    </source>
</evidence>
<dbReference type="PANTHER" id="PTHR30146">
    <property type="entry name" value="LACI-RELATED TRANSCRIPTIONAL REPRESSOR"/>
    <property type="match status" value="1"/>
</dbReference>
<comment type="caution">
    <text evidence="6">The sequence shown here is derived from an EMBL/GenBank/DDBJ whole genome shotgun (WGS) entry which is preliminary data.</text>
</comment>
<keyword evidence="1" id="KW-0678">Repressor</keyword>
<keyword evidence="4" id="KW-0804">Transcription</keyword>
<dbReference type="InterPro" id="IPR046335">
    <property type="entry name" value="LacI/GalR-like_sensor"/>
</dbReference>
<dbReference type="InterPro" id="IPR010982">
    <property type="entry name" value="Lambda_DNA-bd_dom_sf"/>
</dbReference>
<protein>
    <submittedName>
        <fullName evidence="6">LacI family DNA-binding transcriptional regulator</fullName>
    </submittedName>
</protein>
<dbReference type="EMBL" id="JAFVMF010000010">
    <property type="protein sequence ID" value="MBO1360229.1"/>
    <property type="molecule type" value="Genomic_DNA"/>
</dbReference>
<gene>
    <name evidence="6" type="ORF">J2D73_10550</name>
</gene>
<dbReference type="SUPFAM" id="SSF53822">
    <property type="entry name" value="Periplasmic binding protein-like I"/>
    <property type="match status" value="1"/>
</dbReference>
<evidence type="ECO:0000256" key="4">
    <source>
        <dbReference type="ARBA" id="ARBA00023163"/>
    </source>
</evidence>
<evidence type="ECO:0000256" key="1">
    <source>
        <dbReference type="ARBA" id="ARBA00022491"/>
    </source>
</evidence>
<dbReference type="InterPro" id="IPR028082">
    <property type="entry name" value="Peripla_BP_I"/>
</dbReference>
<dbReference type="Proteomes" id="UP000664771">
    <property type="component" value="Unassembled WGS sequence"/>
</dbReference>
<evidence type="ECO:0000313" key="6">
    <source>
        <dbReference type="EMBL" id="MBO1360229.1"/>
    </source>
</evidence>
<feature type="domain" description="HTH lacI-type" evidence="5">
    <location>
        <begin position="12"/>
        <end position="67"/>
    </location>
</feature>
<dbReference type="Gene3D" id="1.10.260.40">
    <property type="entry name" value="lambda repressor-like DNA-binding domains"/>
    <property type="match status" value="1"/>
</dbReference>
<evidence type="ECO:0000256" key="3">
    <source>
        <dbReference type="ARBA" id="ARBA00023125"/>
    </source>
</evidence>
<dbReference type="Pfam" id="PF00356">
    <property type="entry name" value="LacI"/>
    <property type="match status" value="1"/>
</dbReference>
<dbReference type="CDD" id="cd01392">
    <property type="entry name" value="HTH_LacI"/>
    <property type="match status" value="1"/>
</dbReference>
<dbReference type="Pfam" id="PF13377">
    <property type="entry name" value="Peripla_BP_3"/>
    <property type="match status" value="1"/>
</dbReference>
<keyword evidence="2" id="KW-0805">Transcription regulation</keyword>
<name>A0ABS3LWE0_9PROT</name>
<dbReference type="SMART" id="SM00354">
    <property type="entry name" value="HTH_LACI"/>
    <property type="match status" value="1"/>
</dbReference>
<dbReference type="CDD" id="cd06285">
    <property type="entry name" value="PBP1_LacI-like"/>
    <property type="match status" value="1"/>
</dbReference>
<evidence type="ECO:0000259" key="5">
    <source>
        <dbReference type="PROSITE" id="PS50932"/>
    </source>
</evidence>
<dbReference type="InterPro" id="IPR000843">
    <property type="entry name" value="HTH_LacI"/>
</dbReference>
<dbReference type="PROSITE" id="PS50932">
    <property type="entry name" value="HTH_LACI_2"/>
    <property type="match status" value="1"/>
</dbReference>
<keyword evidence="3 6" id="KW-0238">DNA-binding</keyword>
<sequence length="341" mass="36483">MDNGGIKTAKRATLVSVAKLAGVSKSTVSRILDERLPQSDSDTAHRVREVATRLGYIRDNSATSLRRGRTMTVGVVVPRLSDTVMALLYEAISAACSKLGYFSIVATTGDQPAAERVATESLLKRGVDGLILATYRTGDALPDELRERGIPHVLALRTDGHSRSAVGDDRFGGYLATRHLLDLGHRHIGIIGGPTYASSAQGRVRGYREALEEAGVALNPAYVRETEFSIEAGAMEAPVLMGLSPKPTAIFAVNDNTALGTLSALAAMGLRVPEDVSVVGYNDIPIVRSLTTPLSTVHVPFDQVAVSALDLLLTRQEIGHSPIKLIRPTFIPRRSSARPRS</sequence>
<dbReference type="SUPFAM" id="SSF47413">
    <property type="entry name" value="lambda repressor-like DNA-binding domains"/>
    <property type="match status" value="1"/>
</dbReference>
<keyword evidence="7" id="KW-1185">Reference proteome</keyword>